<dbReference type="EMBL" id="KZ293469">
    <property type="protein sequence ID" value="PBK62133.1"/>
    <property type="molecule type" value="Genomic_DNA"/>
</dbReference>
<sequence length="86" mass="9844">MLYELPPCVLLLHTDAFPSTNTHHDARSACRSPFSFIALYHLLYHHSSLSERTCGSWNVFILYIYGISSFTQCSLYLFLFALPISP</sequence>
<protein>
    <submittedName>
        <fullName evidence="2">Uncharacterized protein</fullName>
    </submittedName>
</protein>
<evidence type="ECO:0000313" key="3">
    <source>
        <dbReference type="Proteomes" id="UP000218334"/>
    </source>
</evidence>
<evidence type="ECO:0000313" key="2">
    <source>
        <dbReference type="EMBL" id="PBK62133.1"/>
    </source>
</evidence>
<name>A0A2H3BE81_9AGAR</name>
<dbReference type="Proteomes" id="UP000218334">
    <property type="component" value="Unassembled WGS sequence"/>
</dbReference>
<keyword evidence="1" id="KW-0812">Transmembrane</keyword>
<evidence type="ECO:0000256" key="1">
    <source>
        <dbReference type="SAM" id="Phobius"/>
    </source>
</evidence>
<keyword evidence="1" id="KW-1133">Transmembrane helix</keyword>
<organism evidence="2 3">
    <name type="scientific">Armillaria solidipes</name>
    <dbReference type="NCBI Taxonomy" id="1076256"/>
    <lineage>
        <taxon>Eukaryota</taxon>
        <taxon>Fungi</taxon>
        <taxon>Dikarya</taxon>
        <taxon>Basidiomycota</taxon>
        <taxon>Agaricomycotina</taxon>
        <taxon>Agaricomycetes</taxon>
        <taxon>Agaricomycetidae</taxon>
        <taxon>Agaricales</taxon>
        <taxon>Marasmiineae</taxon>
        <taxon>Physalacriaceae</taxon>
        <taxon>Armillaria</taxon>
    </lineage>
</organism>
<reference evidence="3" key="1">
    <citation type="journal article" date="2017" name="Nat. Ecol. Evol.">
        <title>Genome expansion and lineage-specific genetic innovations in the forest pathogenic fungi Armillaria.</title>
        <authorList>
            <person name="Sipos G."/>
            <person name="Prasanna A.N."/>
            <person name="Walter M.C."/>
            <person name="O'Connor E."/>
            <person name="Balint B."/>
            <person name="Krizsan K."/>
            <person name="Kiss B."/>
            <person name="Hess J."/>
            <person name="Varga T."/>
            <person name="Slot J."/>
            <person name="Riley R."/>
            <person name="Boka B."/>
            <person name="Rigling D."/>
            <person name="Barry K."/>
            <person name="Lee J."/>
            <person name="Mihaltcheva S."/>
            <person name="LaButti K."/>
            <person name="Lipzen A."/>
            <person name="Waldron R."/>
            <person name="Moloney N.M."/>
            <person name="Sperisen C."/>
            <person name="Kredics L."/>
            <person name="Vagvoelgyi C."/>
            <person name="Patrignani A."/>
            <person name="Fitzpatrick D."/>
            <person name="Nagy I."/>
            <person name="Doyle S."/>
            <person name="Anderson J.B."/>
            <person name="Grigoriev I.V."/>
            <person name="Gueldener U."/>
            <person name="Muensterkoetter M."/>
            <person name="Nagy L.G."/>
        </authorList>
    </citation>
    <scope>NUCLEOTIDE SEQUENCE [LARGE SCALE GENOMIC DNA]</scope>
    <source>
        <strain evidence="3">28-4</strain>
    </source>
</reference>
<proteinExistence type="predicted"/>
<accession>A0A2H3BE81</accession>
<gene>
    <name evidence="2" type="ORF">ARMSODRAFT_611655</name>
</gene>
<keyword evidence="1" id="KW-0472">Membrane</keyword>
<dbReference type="AlphaFoldDB" id="A0A2H3BE81"/>
<feature type="transmembrane region" description="Helical" evidence="1">
    <location>
        <begin position="60"/>
        <end position="82"/>
    </location>
</feature>
<keyword evidence="3" id="KW-1185">Reference proteome</keyword>